<dbReference type="InterPro" id="IPR010982">
    <property type="entry name" value="Lambda_DNA-bd_dom_sf"/>
</dbReference>
<dbReference type="EMBL" id="JRHH01000004">
    <property type="protein sequence ID" value="KGD67542.1"/>
    <property type="molecule type" value="Genomic_DNA"/>
</dbReference>
<dbReference type="eggNOG" id="ENOG5032KYD">
    <property type="taxonomic scope" value="Bacteria"/>
</dbReference>
<evidence type="ECO:0000313" key="2">
    <source>
        <dbReference type="EMBL" id="KGD67542.1"/>
    </source>
</evidence>
<dbReference type="GO" id="GO:0003677">
    <property type="term" value="F:DNA binding"/>
    <property type="evidence" value="ECO:0007669"/>
    <property type="project" value="InterPro"/>
</dbReference>
<protein>
    <recommendedName>
        <fullName evidence="1">HTH cro/C1-type domain-containing protein</fullName>
    </recommendedName>
</protein>
<dbReference type="Pfam" id="PF13443">
    <property type="entry name" value="HTH_26"/>
    <property type="match status" value="1"/>
</dbReference>
<comment type="caution">
    <text evidence="2">The sequence shown here is derived from an EMBL/GenBank/DDBJ whole genome shotgun (WGS) entry which is preliminary data.</text>
</comment>
<name>A0A095SSI5_9FLAO</name>
<organism evidence="2 3">
    <name type="scientific">Flavobacterium aquatile LMG 4008 = ATCC 11947</name>
    <dbReference type="NCBI Taxonomy" id="1453498"/>
    <lineage>
        <taxon>Bacteria</taxon>
        <taxon>Pseudomonadati</taxon>
        <taxon>Bacteroidota</taxon>
        <taxon>Flavobacteriia</taxon>
        <taxon>Flavobacteriales</taxon>
        <taxon>Flavobacteriaceae</taxon>
        <taxon>Flavobacterium</taxon>
    </lineage>
</organism>
<proteinExistence type="predicted"/>
<keyword evidence="3" id="KW-1185">Reference proteome</keyword>
<reference evidence="2 3" key="1">
    <citation type="submission" date="2014-09" db="EMBL/GenBank/DDBJ databases">
        <title>Whole Genome Shotgun of Flavobacterium aquatile LMG 4008.</title>
        <authorList>
            <person name="Gale A.N."/>
            <person name="Pipes S.E."/>
            <person name="Newman J.D."/>
        </authorList>
    </citation>
    <scope>NUCLEOTIDE SEQUENCE [LARGE SCALE GENOMIC DNA]</scope>
    <source>
        <strain evidence="2 3">LMG 4008</strain>
    </source>
</reference>
<dbReference type="AlphaFoldDB" id="A0A095SSI5"/>
<gene>
    <name evidence="2" type="ORF">LG45_10395</name>
</gene>
<feature type="domain" description="HTH cro/C1-type" evidence="1">
    <location>
        <begin position="24"/>
        <end position="62"/>
    </location>
</feature>
<dbReference type="Proteomes" id="UP000029554">
    <property type="component" value="Unassembled WGS sequence"/>
</dbReference>
<evidence type="ECO:0000313" key="3">
    <source>
        <dbReference type="Proteomes" id="UP000029554"/>
    </source>
</evidence>
<dbReference type="STRING" id="1453498.LG45_10395"/>
<dbReference type="PROSITE" id="PS50943">
    <property type="entry name" value="HTH_CROC1"/>
    <property type="match status" value="1"/>
</dbReference>
<sequence length="115" mass="13399">MFVLEIKEMFAQKGVVKPYALLLRMGIPRTRARMMLNGTNKNVNLADLFKFCTYLNCTPKELLKVVPTKGSIALQNTPLQDWIKKEDVNLIHEMISMTPEEMDKMKEFYKELKSK</sequence>
<accession>A0A095SSI5</accession>
<dbReference type="SUPFAM" id="SSF47413">
    <property type="entry name" value="lambda repressor-like DNA-binding domains"/>
    <property type="match status" value="1"/>
</dbReference>
<dbReference type="Gene3D" id="1.10.260.40">
    <property type="entry name" value="lambda repressor-like DNA-binding domains"/>
    <property type="match status" value="1"/>
</dbReference>
<evidence type="ECO:0000259" key="1">
    <source>
        <dbReference type="PROSITE" id="PS50943"/>
    </source>
</evidence>
<dbReference type="InterPro" id="IPR001387">
    <property type="entry name" value="Cro/C1-type_HTH"/>
</dbReference>